<evidence type="ECO:0000259" key="11">
    <source>
        <dbReference type="SMART" id="SM01217"/>
    </source>
</evidence>
<dbReference type="PANTHER" id="PTHR30620">
    <property type="entry name" value="PERIPLASMIC BETA-GLUCOSIDASE-RELATED"/>
    <property type="match status" value="1"/>
</dbReference>
<evidence type="ECO:0000313" key="12">
    <source>
        <dbReference type="EMBL" id="RZO06918.1"/>
    </source>
</evidence>
<evidence type="ECO:0000256" key="8">
    <source>
        <dbReference type="ARBA" id="ARBA00032194"/>
    </source>
</evidence>
<evidence type="ECO:0000256" key="10">
    <source>
        <dbReference type="RuleBase" id="RU361161"/>
    </source>
</evidence>
<comment type="similarity">
    <text evidence="2 10">Belongs to the glycosyl hydrolase 3 family.</text>
</comment>
<evidence type="ECO:0000256" key="5">
    <source>
        <dbReference type="ARBA" id="ARBA00022801"/>
    </source>
</evidence>
<name>A0A520LM50_9GAMM</name>
<dbReference type="InterPro" id="IPR017853">
    <property type="entry name" value="GH"/>
</dbReference>
<dbReference type="InterPro" id="IPR019800">
    <property type="entry name" value="Glyco_hydro_3_AS"/>
</dbReference>
<dbReference type="InterPro" id="IPR026891">
    <property type="entry name" value="Fn3-like"/>
</dbReference>
<dbReference type="PRINTS" id="PR00133">
    <property type="entry name" value="GLHYDRLASE3"/>
</dbReference>
<dbReference type="Pfam" id="PF14310">
    <property type="entry name" value="Fn3-like"/>
    <property type="match status" value="1"/>
</dbReference>
<dbReference type="InterPro" id="IPR002772">
    <property type="entry name" value="Glyco_hydro_3_C"/>
</dbReference>
<comment type="catalytic activity">
    <reaction evidence="1">
        <text>Hydrolysis of terminal, non-reducing beta-D-glucosyl residues with release of beta-D-glucose.</text>
        <dbReference type="EC" id="3.2.1.21"/>
    </reaction>
</comment>
<evidence type="ECO:0000256" key="6">
    <source>
        <dbReference type="ARBA" id="ARBA00023295"/>
    </source>
</evidence>
<dbReference type="Gene3D" id="2.60.40.10">
    <property type="entry name" value="Immunoglobulins"/>
    <property type="match status" value="1"/>
</dbReference>
<keyword evidence="6 10" id="KW-0326">Glycosidase</keyword>
<dbReference type="InterPro" id="IPR036881">
    <property type="entry name" value="Glyco_hydro_3_C_sf"/>
</dbReference>
<keyword evidence="5 10" id="KW-0378">Hydrolase</keyword>
<organism evidence="12 13">
    <name type="scientific">SAR92 clade bacterium</name>
    <dbReference type="NCBI Taxonomy" id="2315479"/>
    <lineage>
        <taxon>Bacteria</taxon>
        <taxon>Pseudomonadati</taxon>
        <taxon>Pseudomonadota</taxon>
        <taxon>Gammaproteobacteria</taxon>
        <taxon>Cellvibrionales</taxon>
        <taxon>Porticoccaceae</taxon>
        <taxon>SAR92 clade</taxon>
    </lineage>
</organism>
<evidence type="ECO:0000256" key="9">
    <source>
        <dbReference type="ARBA" id="ARBA00032594"/>
    </source>
</evidence>
<dbReference type="PROSITE" id="PS00775">
    <property type="entry name" value="GLYCOSYL_HYDROL_F3"/>
    <property type="match status" value="1"/>
</dbReference>
<protein>
    <recommendedName>
        <fullName evidence="3">beta-glucosidase</fullName>
        <ecNumber evidence="3">3.2.1.21</ecNumber>
    </recommendedName>
    <alternativeName>
        <fullName evidence="9">Beta-D-glucoside glucohydrolase</fullName>
    </alternativeName>
    <alternativeName>
        <fullName evidence="7">Cellobiase</fullName>
    </alternativeName>
    <alternativeName>
        <fullName evidence="8">Gentiobiase</fullName>
    </alternativeName>
</protein>
<dbReference type="SUPFAM" id="SSF51445">
    <property type="entry name" value="(Trans)glycosidases"/>
    <property type="match status" value="1"/>
</dbReference>
<dbReference type="InterPro" id="IPR051915">
    <property type="entry name" value="Cellulose_Degrad_GH3"/>
</dbReference>
<dbReference type="SUPFAM" id="SSF52279">
    <property type="entry name" value="Beta-D-glucan exohydrolase, C-terminal domain"/>
    <property type="match status" value="1"/>
</dbReference>
<feature type="domain" description="Fibronectin type III-like" evidence="11">
    <location>
        <begin position="695"/>
        <end position="764"/>
    </location>
</feature>
<dbReference type="InterPro" id="IPR036962">
    <property type="entry name" value="Glyco_hydro_3_N_sf"/>
</dbReference>
<dbReference type="Gene3D" id="3.20.20.300">
    <property type="entry name" value="Glycoside hydrolase, family 3, N-terminal domain"/>
    <property type="match status" value="1"/>
</dbReference>
<dbReference type="PANTHER" id="PTHR30620:SF16">
    <property type="entry name" value="LYSOSOMAL BETA GLUCOSIDASE"/>
    <property type="match status" value="1"/>
</dbReference>
<evidence type="ECO:0000256" key="4">
    <source>
        <dbReference type="ARBA" id="ARBA00022729"/>
    </source>
</evidence>
<dbReference type="Pfam" id="PF01915">
    <property type="entry name" value="Glyco_hydro_3_C"/>
    <property type="match status" value="1"/>
</dbReference>
<evidence type="ECO:0000256" key="7">
    <source>
        <dbReference type="ARBA" id="ARBA00031448"/>
    </source>
</evidence>
<dbReference type="FunFam" id="2.60.40.10:FF:000495">
    <property type="entry name" value="Periplasmic beta-glucosidase"/>
    <property type="match status" value="1"/>
</dbReference>
<dbReference type="GO" id="GO:0009251">
    <property type="term" value="P:glucan catabolic process"/>
    <property type="evidence" value="ECO:0007669"/>
    <property type="project" value="TreeGrafter"/>
</dbReference>
<evidence type="ECO:0000256" key="2">
    <source>
        <dbReference type="ARBA" id="ARBA00005336"/>
    </source>
</evidence>
<dbReference type="EC" id="3.2.1.21" evidence="3"/>
<dbReference type="InterPro" id="IPR001764">
    <property type="entry name" value="Glyco_hydro_3_N"/>
</dbReference>
<reference evidence="12 13" key="1">
    <citation type="submission" date="2019-02" db="EMBL/GenBank/DDBJ databases">
        <title>Prokaryotic population dynamics and viral predation in marine succession experiment using metagenomics: the confinement effect.</title>
        <authorList>
            <person name="Haro-Moreno J.M."/>
            <person name="Rodriguez-Valera F."/>
            <person name="Lopez-Perez M."/>
        </authorList>
    </citation>
    <scope>NUCLEOTIDE SEQUENCE [LARGE SCALE GENOMIC DNA]</scope>
    <source>
        <strain evidence="12">MED-G169</strain>
    </source>
</reference>
<sequence length="777" mass="86688">MRINKKVLITIPFFFLTFLISSCDQQNTELKKDILPRYKNSTLGIDERVEDLLGRMTIEEKVGQMVQFVGINHLKRSEKFLSIEELKKSDASGFYPNLHSSQIPDAIKSGLVGSFLHVLDVEEANTLQKHAQESRLGIPLIIGIDAIHGNAMVRGTTVYPAPLAMASSWNIELVEKASIQTAIEMRATGSHWTFAPNIDLARDPRWGRVGETFGEDTHLVGEMGVAMIQGLQQGDFTSKNTVVANAKHWAAGGEPLTGINLSPMDVSMRTLYEDFFPPFERAIEAGVFTFMAAHNEINGEPAHGSKFLLTEVLREDWKFDGFVVSDWMDVSRLHTFHKVAENPKEAVYQTVDAGMDMNMHGPNFAPYVLELVKEGRLSERRIDDSVRPILTAKFRLGLFEKSIVDKEVSKDSIHTAEHQQTSLDIARESIVLLKNKGDVLPLKPGIKIMLTGPNADNHSILGDWVMRQPDENITTIREGLEAVEGIELDFVDVGSQVNDITTEKINRVVESISDQDVIVIAVGENPLRYDRKGKTTGENVARSSLGLFGRQLEMIQAAKMMGKPIVVILVNGRPIAEPWLVENIDVIIEAWEPGAKGGEALADIIMGQINPSGKLPITIPYSVGHLQAIYDHKPSAYRHKFVDTPTKNLFEFGFGLSYSTYEYEAPKLSKKQIKSDESTSISVKLTNTGKYGGAEIVQLYIRDDFSQITRPVKELKGFKRIYLESGESATIEFLVEPDMLAYYNRDMEWTVEQGSYTLMIGPSSRQSDLKSAKLIVN</sequence>
<dbReference type="InterPro" id="IPR013783">
    <property type="entry name" value="Ig-like_fold"/>
</dbReference>
<comment type="caution">
    <text evidence="12">The sequence shown here is derived from an EMBL/GenBank/DDBJ whole genome shotgun (WGS) entry which is preliminary data.</text>
</comment>
<dbReference type="AlphaFoldDB" id="A0A520LM50"/>
<dbReference type="PROSITE" id="PS51257">
    <property type="entry name" value="PROKAR_LIPOPROTEIN"/>
    <property type="match status" value="1"/>
</dbReference>
<keyword evidence="4" id="KW-0732">Signal</keyword>
<gene>
    <name evidence="12" type="ORF">EVB02_02125</name>
</gene>
<dbReference type="SMART" id="SM01217">
    <property type="entry name" value="Fn3_like"/>
    <property type="match status" value="1"/>
</dbReference>
<dbReference type="Pfam" id="PF00933">
    <property type="entry name" value="Glyco_hydro_3"/>
    <property type="match status" value="1"/>
</dbReference>
<dbReference type="GO" id="GO:0008422">
    <property type="term" value="F:beta-glucosidase activity"/>
    <property type="evidence" value="ECO:0007669"/>
    <property type="project" value="UniProtKB-EC"/>
</dbReference>
<accession>A0A520LM50</accession>
<proteinExistence type="inferred from homology"/>
<dbReference type="EMBL" id="SHBO01000019">
    <property type="protein sequence ID" value="RZO06918.1"/>
    <property type="molecule type" value="Genomic_DNA"/>
</dbReference>
<dbReference type="Proteomes" id="UP000318148">
    <property type="component" value="Unassembled WGS sequence"/>
</dbReference>
<dbReference type="Gene3D" id="3.40.50.1700">
    <property type="entry name" value="Glycoside hydrolase family 3 C-terminal domain"/>
    <property type="match status" value="1"/>
</dbReference>
<evidence type="ECO:0000256" key="3">
    <source>
        <dbReference type="ARBA" id="ARBA00012744"/>
    </source>
</evidence>
<evidence type="ECO:0000313" key="13">
    <source>
        <dbReference type="Proteomes" id="UP000318148"/>
    </source>
</evidence>
<evidence type="ECO:0000256" key="1">
    <source>
        <dbReference type="ARBA" id="ARBA00000448"/>
    </source>
</evidence>